<organism evidence="2 3">
    <name type="scientific">Flavobacterium terrae</name>
    <dbReference type="NCBI Taxonomy" id="415425"/>
    <lineage>
        <taxon>Bacteria</taxon>
        <taxon>Pseudomonadati</taxon>
        <taxon>Bacteroidota</taxon>
        <taxon>Flavobacteriia</taxon>
        <taxon>Flavobacteriales</taxon>
        <taxon>Flavobacteriaceae</taxon>
        <taxon>Flavobacterium</taxon>
    </lineage>
</organism>
<dbReference type="OrthoDB" id="1442037at2"/>
<feature type="transmembrane region" description="Helical" evidence="1">
    <location>
        <begin position="33"/>
        <end position="61"/>
    </location>
</feature>
<name>A0A1M6GFP6_9FLAO</name>
<feature type="transmembrane region" description="Helical" evidence="1">
    <location>
        <begin position="67"/>
        <end position="86"/>
    </location>
</feature>
<keyword evidence="1" id="KW-0472">Membrane</keyword>
<proteinExistence type="predicted"/>
<gene>
    <name evidence="2" type="ORF">SAMN05444363_2591</name>
</gene>
<dbReference type="RefSeq" id="WP_073311918.1">
    <property type="nucleotide sequence ID" value="NZ_FQZI01000005.1"/>
</dbReference>
<evidence type="ECO:0000313" key="2">
    <source>
        <dbReference type="EMBL" id="SHJ08749.1"/>
    </source>
</evidence>
<accession>A0A1M6GFP6</accession>
<keyword evidence="1" id="KW-0812">Transmembrane</keyword>
<keyword evidence="3" id="KW-1185">Reference proteome</keyword>
<protein>
    <submittedName>
        <fullName evidence="2">Uncharacterized protein</fullName>
    </submittedName>
</protein>
<dbReference type="STRING" id="415425.SAMN05444363_2591"/>
<feature type="transmembrane region" description="Helical" evidence="1">
    <location>
        <begin position="6"/>
        <end position="26"/>
    </location>
</feature>
<evidence type="ECO:0000313" key="3">
    <source>
        <dbReference type="Proteomes" id="UP000184488"/>
    </source>
</evidence>
<feature type="transmembrane region" description="Helical" evidence="1">
    <location>
        <begin position="106"/>
        <end position="125"/>
    </location>
</feature>
<dbReference type="AlphaFoldDB" id="A0A1M6GFP6"/>
<keyword evidence="1" id="KW-1133">Transmembrane helix</keyword>
<dbReference type="EMBL" id="FQZI01000005">
    <property type="protein sequence ID" value="SHJ08749.1"/>
    <property type="molecule type" value="Genomic_DNA"/>
</dbReference>
<reference evidence="3" key="1">
    <citation type="submission" date="2016-11" db="EMBL/GenBank/DDBJ databases">
        <authorList>
            <person name="Varghese N."/>
            <person name="Submissions S."/>
        </authorList>
    </citation>
    <scope>NUCLEOTIDE SEQUENCE [LARGE SCALE GENOMIC DNA]</scope>
    <source>
        <strain evidence="3">DSM 18829</strain>
    </source>
</reference>
<dbReference type="Proteomes" id="UP000184488">
    <property type="component" value="Unassembled WGS sequence"/>
</dbReference>
<sequence>MNILYFVILTVFALFLVWSGFMMFVNPEKVKRIIALAGSTLFINYAELITRLIIGISFVFVKTKYDFVYTYVGYFLIISALILMLVPIKKHNKFSVYASQKLKPIYLSFFAPISIIMGILIIYGIL</sequence>
<evidence type="ECO:0000256" key="1">
    <source>
        <dbReference type="SAM" id="Phobius"/>
    </source>
</evidence>